<organism evidence="3 4">
    <name type="scientific">Apiospora kogelbergensis</name>
    <dbReference type="NCBI Taxonomy" id="1337665"/>
    <lineage>
        <taxon>Eukaryota</taxon>
        <taxon>Fungi</taxon>
        <taxon>Dikarya</taxon>
        <taxon>Ascomycota</taxon>
        <taxon>Pezizomycotina</taxon>
        <taxon>Sordariomycetes</taxon>
        <taxon>Xylariomycetidae</taxon>
        <taxon>Amphisphaeriales</taxon>
        <taxon>Apiosporaceae</taxon>
        <taxon>Apiospora</taxon>
    </lineage>
</organism>
<gene>
    <name evidence="3" type="ORF">PG999_000656</name>
</gene>
<proteinExistence type="predicted"/>
<feature type="region of interest" description="Disordered" evidence="1">
    <location>
        <begin position="61"/>
        <end position="166"/>
    </location>
</feature>
<keyword evidence="4" id="KW-1185">Reference proteome</keyword>
<feature type="chain" id="PRO_5043530602" evidence="2">
    <location>
        <begin position="25"/>
        <end position="166"/>
    </location>
</feature>
<reference evidence="3 4" key="1">
    <citation type="submission" date="2023-01" db="EMBL/GenBank/DDBJ databases">
        <title>Analysis of 21 Apiospora genomes using comparative genomics revels a genus with tremendous synthesis potential of carbohydrate active enzymes and secondary metabolites.</title>
        <authorList>
            <person name="Sorensen T."/>
        </authorList>
    </citation>
    <scope>NUCLEOTIDE SEQUENCE [LARGE SCALE GENOMIC DNA]</scope>
    <source>
        <strain evidence="3 4">CBS 117206</strain>
    </source>
</reference>
<feature type="signal peptide" evidence="2">
    <location>
        <begin position="1"/>
        <end position="24"/>
    </location>
</feature>
<feature type="compositionally biased region" description="Low complexity" evidence="1">
    <location>
        <begin position="83"/>
        <end position="103"/>
    </location>
</feature>
<sequence length="166" mass="16270">MKFSIIPAFLLAAFAAACVPEGRACAAGGDKCCLRRSCVSSTQGSSLGFCVSIDAKELLNQPRPTPVPAPSPAAPIMGGGGANQPNNGNNPNGNGNGQNPAQSGGTGNDGNGGGQPMNPNNGGQQGGNNSGNGQGMFPVGSGQAPNAAVNQASTGKSPFYLVPTEN</sequence>
<dbReference type="Proteomes" id="UP001392437">
    <property type="component" value="Unassembled WGS sequence"/>
</dbReference>
<comment type="caution">
    <text evidence="3">The sequence shown here is derived from an EMBL/GenBank/DDBJ whole genome shotgun (WGS) entry which is preliminary data.</text>
</comment>
<feature type="compositionally biased region" description="Gly residues" evidence="1">
    <location>
        <begin position="104"/>
        <end position="115"/>
    </location>
</feature>
<evidence type="ECO:0000313" key="3">
    <source>
        <dbReference type="EMBL" id="KAK8132483.1"/>
    </source>
</evidence>
<feature type="compositionally biased region" description="Pro residues" evidence="1">
    <location>
        <begin position="63"/>
        <end position="73"/>
    </location>
</feature>
<evidence type="ECO:0000313" key="4">
    <source>
        <dbReference type="Proteomes" id="UP001392437"/>
    </source>
</evidence>
<dbReference type="EMBL" id="JAQQWP010000001">
    <property type="protein sequence ID" value="KAK8132483.1"/>
    <property type="molecule type" value="Genomic_DNA"/>
</dbReference>
<dbReference type="PROSITE" id="PS51257">
    <property type="entry name" value="PROKAR_LIPOPROTEIN"/>
    <property type="match status" value="1"/>
</dbReference>
<protein>
    <submittedName>
        <fullName evidence="3">Uncharacterized protein</fullName>
    </submittedName>
</protein>
<accession>A0AAW0RCC3</accession>
<evidence type="ECO:0000256" key="1">
    <source>
        <dbReference type="SAM" id="MobiDB-lite"/>
    </source>
</evidence>
<dbReference type="AlphaFoldDB" id="A0AAW0RCC3"/>
<keyword evidence="2" id="KW-0732">Signal</keyword>
<name>A0AAW0RCC3_9PEZI</name>
<feature type="compositionally biased region" description="Gly residues" evidence="1">
    <location>
        <begin position="123"/>
        <end position="134"/>
    </location>
</feature>
<evidence type="ECO:0000256" key="2">
    <source>
        <dbReference type="SAM" id="SignalP"/>
    </source>
</evidence>